<organism evidence="1 2">
    <name type="scientific">Lineolata rhizophorae</name>
    <dbReference type="NCBI Taxonomy" id="578093"/>
    <lineage>
        <taxon>Eukaryota</taxon>
        <taxon>Fungi</taxon>
        <taxon>Dikarya</taxon>
        <taxon>Ascomycota</taxon>
        <taxon>Pezizomycotina</taxon>
        <taxon>Dothideomycetes</taxon>
        <taxon>Dothideomycetes incertae sedis</taxon>
        <taxon>Lineolatales</taxon>
        <taxon>Lineolataceae</taxon>
        <taxon>Lineolata</taxon>
    </lineage>
</organism>
<dbReference type="AlphaFoldDB" id="A0A6A6NTY1"/>
<evidence type="ECO:0008006" key="3">
    <source>
        <dbReference type="Google" id="ProtNLM"/>
    </source>
</evidence>
<evidence type="ECO:0000313" key="1">
    <source>
        <dbReference type="EMBL" id="KAF2455196.1"/>
    </source>
</evidence>
<reference evidence="1" key="1">
    <citation type="journal article" date="2020" name="Stud. Mycol.">
        <title>101 Dothideomycetes genomes: a test case for predicting lifestyles and emergence of pathogens.</title>
        <authorList>
            <person name="Haridas S."/>
            <person name="Albert R."/>
            <person name="Binder M."/>
            <person name="Bloem J."/>
            <person name="Labutti K."/>
            <person name="Salamov A."/>
            <person name="Andreopoulos B."/>
            <person name="Baker S."/>
            <person name="Barry K."/>
            <person name="Bills G."/>
            <person name="Bluhm B."/>
            <person name="Cannon C."/>
            <person name="Castanera R."/>
            <person name="Culley D."/>
            <person name="Daum C."/>
            <person name="Ezra D."/>
            <person name="Gonzalez J."/>
            <person name="Henrissat B."/>
            <person name="Kuo A."/>
            <person name="Liang C."/>
            <person name="Lipzen A."/>
            <person name="Lutzoni F."/>
            <person name="Magnuson J."/>
            <person name="Mondo S."/>
            <person name="Nolan M."/>
            <person name="Ohm R."/>
            <person name="Pangilinan J."/>
            <person name="Park H.-J."/>
            <person name="Ramirez L."/>
            <person name="Alfaro M."/>
            <person name="Sun H."/>
            <person name="Tritt A."/>
            <person name="Yoshinaga Y."/>
            <person name="Zwiers L.-H."/>
            <person name="Turgeon B."/>
            <person name="Goodwin S."/>
            <person name="Spatafora J."/>
            <person name="Crous P."/>
            <person name="Grigoriev I."/>
        </authorList>
    </citation>
    <scope>NUCLEOTIDE SEQUENCE</scope>
    <source>
        <strain evidence="1">ATCC 16933</strain>
    </source>
</reference>
<gene>
    <name evidence="1" type="ORF">BDY21DRAFT_365796</name>
</gene>
<proteinExistence type="predicted"/>
<dbReference type="Proteomes" id="UP000799766">
    <property type="component" value="Unassembled WGS sequence"/>
</dbReference>
<dbReference type="OrthoDB" id="3542212at2759"/>
<accession>A0A6A6NTY1</accession>
<name>A0A6A6NTY1_9PEZI</name>
<protein>
    <recommendedName>
        <fullName evidence="3">ABM domain-containing protein</fullName>
    </recommendedName>
</protein>
<keyword evidence="2" id="KW-1185">Reference proteome</keyword>
<dbReference type="EMBL" id="MU001688">
    <property type="protein sequence ID" value="KAF2455196.1"/>
    <property type="molecule type" value="Genomic_DNA"/>
</dbReference>
<dbReference type="PANTHER" id="PTHR42052:SF1">
    <property type="entry name" value="ABM DOMAIN-CONTAINING PROTEIN"/>
    <property type="match status" value="1"/>
</dbReference>
<dbReference type="PANTHER" id="PTHR42052">
    <property type="entry name" value="ABM DOMAIN-CONTAINING PROTEIN"/>
    <property type="match status" value="1"/>
</dbReference>
<sequence>MPVLELSLLRLLVPPDSSLLSTLSLARSAVESFSTFPNTFRYLVSPPPSVGAPPTHIYIFGHWASVAQHFEDWIPSEANRSIMAELKHKVVVEWLVHVEGGLEGLGLELGMGGLGNGEEKSGEKVRVARYVVKEGERAEVEGLLERLGVTGRWRVDVEEGALEELDLMDWNEEF</sequence>
<evidence type="ECO:0000313" key="2">
    <source>
        <dbReference type="Proteomes" id="UP000799766"/>
    </source>
</evidence>